<evidence type="ECO:0000313" key="6">
    <source>
        <dbReference type="EMBL" id="WXB18587.1"/>
    </source>
</evidence>
<keyword evidence="1" id="KW-0805">Transcription regulation</keyword>
<dbReference type="PROSITE" id="PS51077">
    <property type="entry name" value="HTH_ICLR"/>
    <property type="match status" value="1"/>
</dbReference>
<evidence type="ECO:0000259" key="4">
    <source>
        <dbReference type="PROSITE" id="PS51077"/>
    </source>
</evidence>
<evidence type="ECO:0000259" key="5">
    <source>
        <dbReference type="PROSITE" id="PS51078"/>
    </source>
</evidence>
<keyword evidence="3" id="KW-0804">Transcription</keyword>
<dbReference type="Gene3D" id="3.30.450.40">
    <property type="match status" value="1"/>
</dbReference>
<dbReference type="Pfam" id="PF09339">
    <property type="entry name" value="HTH_IclR"/>
    <property type="match status" value="1"/>
</dbReference>
<dbReference type="Pfam" id="PF01614">
    <property type="entry name" value="IclR_C"/>
    <property type="match status" value="1"/>
</dbReference>
<dbReference type="Proteomes" id="UP001370348">
    <property type="component" value="Chromosome"/>
</dbReference>
<evidence type="ECO:0000313" key="7">
    <source>
        <dbReference type="Proteomes" id="UP001370348"/>
    </source>
</evidence>
<keyword evidence="7" id="KW-1185">Reference proteome</keyword>
<gene>
    <name evidence="6" type="ORF">LZC94_15265</name>
</gene>
<organism evidence="6 7">
    <name type="scientific">Pendulispora albinea</name>
    <dbReference type="NCBI Taxonomy" id="2741071"/>
    <lineage>
        <taxon>Bacteria</taxon>
        <taxon>Pseudomonadati</taxon>
        <taxon>Myxococcota</taxon>
        <taxon>Myxococcia</taxon>
        <taxon>Myxococcales</taxon>
        <taxon>Sorangiineae</taxon>
        <taxon>Pendulisporaceae</taxon>
        <taxon>Pendulispora</taxon>
    </lineage>
</organism>
<dbReference type="InterPro" id="IPR029016">
    <property type="entry name" value="GAF-like_dom_sf"/>
</dbReference>
<evidence type="ECO:0000256" key="1">
    <source>
        <dbReference type="ARBA" id="ARBA00023015"/>
    </source>
</evidence>
<dbReference type="InterPro" id="IPR050707">
    <property type="entry name" value="HTH_MetabolicPath_Reg"/>
</dbReference>
<dbReference type="EMBL" id="CP089984">
    <property type="protein sequence ID" value="WXB18587.1"/>
    <property type="molecule type" value="Genomic_DNA"/>
</dbReference>
<feature type="domain" description="HTH iclR-type" evidence="4">
    <location>
        <begin position="25"/>
        <end position="87"/>
    </location>
</feature>
<name>A0ABZ2M7V1_9BACT</name>
<dbReference type="PANTHER" id="PTHR30136:SF33">
    <property type="entry name" value="TRANSCRIPTIONAL REGULATORY PROTEIN"/>
    <property type="match status" value="1"/>
</dbReference>
<reference evidence="6 7" key="1">
    <citation type="submission" date="2021-12" db="EMBL/GenBank/DDBJ databases">
        <title>Discovery of the Pendulisporaceae a myxobacterial family with distinct sporulation behavior and unique specialized metabolism.</title>
        <authorList>
            <person name="Garcia R."/>
            <person name="Popoff A."/>
            <person name="Bader C.D."/>
            <person name="Loehr J."/>
            <person name="Walesch S."/>
            <person name="Walt C."/>
            <person name="Boldt J."/>
            <person name="Bunk B."/>
            <person name="Haeckl F.J.F.P.J."/>
            <person name="Gunesch A.P."/>
            <person name="Birkelbach J."/>
            <person name="Nuebel U."/>
            <person name="Pietschmann T."/>
            <person name="Bach T."/>
            <person name="Mueller R."/>
        </authorList>
    </citation>
    <scope>NUCLEOTIDE SEQUENCE [LARGE SCALE GENOMIC DNA]</scope>
    <source>
        <strain evidence="6 7">MSr11954</strain>
    </source>
</reference>
<evidence type="ECO:0000256" key="2">
    <source>
        <dbReference type="ARBA" id="ARBA00023125"/>
    </source>
</evidence>
<dbReference type="InterPro" id="IPR014757">
    <property type="entry name" value="Tscrpt_reg_IclR_C"/>
</dbReference>
<dbReference type="SUPFAM" id="SSF46785">
    <property type="entry name" value="Winged helix' DNA-binding domain"/>
    <property type="match status" value="1"/>
</dbReference>
<dbReference type="SMART" id="SM00346">
    <property type="entry name" value="HTH_ICLR"/>
    <property type="match status" value="1"/>
</dbReference>
<dbReference type="InterPro" id="IPR036390">
    <property type="entry name" value="WH_DNA-bd_sf"/>
</dbReference>
<accession>A0ABZ2M7V1</accession>
<dbReference type="PROSITE" id="PS51078">
    <property type="entry name" value="ICLR_ED"/>
    <property type="match status" value="1"/>
</dbReference>
<feature type="domain" description="IclR-ED" evidence="5">
    <location>
        <begin position="88"/>
        <end position="272"/>
    </location>
</feature>
<protein>
    <submittedName>
        <fullName evidence="6">IclR family transcriptional regulator</fullName>
    </submittedName>
</protein>
<dbReference type="InterPro" id="IPR005471">
    <property type="entry name" value="Tscrpt_reg_IclR_N"/>
</dbReference>
<sequence length="272" mass="29935">MIAKATRLGTTAADALAADDSPDFITAVARAFAVLRSFKPRERYLGVREIARRTGLPKSTIGRICYTLTQLGYLEFLPAEEKYSLGIGVLSLAQHFLAGLDVRGIARPLMQELAEQVHSTVALAARDSDQMVFIEICHGHQLFRLSLEVGERVPRGTTALGRAGHVALSEEERARVLASYLKNVPQEEWPPIQKGLRRAVEDYDKYGFCFSVGEWNKGVSAVGVPLVLPSDGKLLAISCFGPAQEMTRERMIQEIGPKIVELRDRIKAKMGG</sequence>
<keyword evidence="2" id="KW-0238">DNA-binding</keyword>
<proteinExistence type="predicted"/>
<dbReference type="RefSeq" id="WP_394828220.1">
    <property type="nucleotide sequence ID" value="NZ_CP089984.1"/>
</dbReference>
<evidence type="ECO:0000256" key="3">
    <source>
        <dbReference type="ARBA" id="ARBA00023163"/>
    </source>
</evidence>
<dbReference type="Gene3D" id="1.10.10.10">
    <property type="entry name" value="Winged helix-like DNA-binding domain superfamily/Winged helix DNA-binding domain"/>
    <property type="match status" value="1"/>
</dbReference>
<dbReference type="PANTHER" id="PTHR30136">
    <property type="entry name" value="HELIX-TURN-HELIX TRANSCRIPTIONAL REGULATOR, ICLR FAMILY"/>
    <property type="match status" value="1"/>
</dbReference>
<dbReference type="SUPFAM" id="SSF55781">
    <property type="entry name" value="GAF domain-like"/>
    <property type="match status" value="1"/>
</dbReference>
<dbReference type="InterPro" id="IPR036388">
    <property type="entry name" value="WH-like_DNA-bd_sf"/>
</dbReference>